<dbReference type="GO" id="GO:0003700">
    <property type="term" value="F:DNA-binding transcription factor activity"/>
    <property type="evidence" value="ECO:0007669"/>
    <property type="project" value="InterPro"/>
</dbReference>
<dbReference type="PANTHER" id="PTHR38600">
    <property type="entry name" value="TRANSCRIPTIONAL REGULATORY PROTEIN"/>
    <property type="match status" value="1"/>
</dbReference>
<keyword evidence="3" id="KW-1185">Reference proteome</keyword>
<dbReference type="InterPro" id="IPR036388">
    <property type="entry name" value="WH-like_DNA-bd_sf"/>
</dbReference>
<dbReference type="CDD" id="cd00090">
    <property type="entry name" value="HTH_ARSR"/>
    <property type="match status" value="1"/>
</dbReference>
<dbReference type="Gene3D" id="1.10.10.10">
    <property type="entry name" value="Winged helix-like DNA-binding domain superfamily/Winged helix DNA-binding domain"/>
    <property type="match status" value="1"/>
</dbReference>
<name>A0A6G7YMM4_9SPHN</name>
<dbReference type="InterPro" id="IPR036390">
    <property type="entry name" value="WH_DNA-bd_sf"/>
</dbReference>
<gene>
    <name evidence="2" type="ORF">G7077_02770</name>
</gene>
<dbReference type="PRINTS" id="PR00778">
    <property type="entry name" value="HTHARSR"/>
</dbReference>
<evidence type="ECO:0000259" key="1">
    <source>
        <dbReference type="PROSITE" id="PS50987"/>
    </source>
</evidence>
<protein>
    <submittedName>
        <fullName evidence="2">Helix-turn-helix transcriptional regulator</fullName>
    </submittedName>
</protein>
<dbReference type="EMBL" id="CP049869">
    <property type="protein sequence ID" value="QIK77993.1"/>
    <property type="molecule type" value="Genomic_DNA"/>
</dbReference>
<dbReference type="Pfam" id="PF12840">
    <property type="entry name" value="HTH_20"/>
    <property type="match status" value="1"/>
</dbReference>
<dbReference type="PANTHER" id="PTHR38600:SF1">
    <property type="entry name" value="TRANSCRIPTIONAL REGULATORY PROTEIN"/>
    <property type="match status" value="1"/>
</dbReference>
<sequence length="135" mass="15442">MALRSARWAGRHASTDWSNNFRAKLHQLPEPRSPLDLILDALGDPTRRRIINRLSAGPASVTALAQPLKITLTAVTQHLRVLEEAQLVATEKVGRVRTCRLEPAGFETLANWTQERRSIWEHRLDRMVEMFKEQP</sequence>
<dbReference type="InterPro" id="IPR011991">
    <property type="entry name" value="ArsR-like_HTH"/>
</dbReference>
<dbReference type="SUPFAM" id="SSF46785">
    <property type="entry name" value="Winged helix' DNA-binding domain"/>
    <property type="match status" value="1"/>
</dbReference>
<accession>A0A6G7YMM4</accession>
<dbReference type="Proteomes" id="UP000503222">
    <property type="component" value="Chromosome"/>
</dbReference>
<reference evidence="2 3" key="1">
    <citation type="submission" date="2020-03" db="EMBL/GenBank/DDBJ databases">
        <title>Sphingomonas sp. nov., isolated from fish.</title>
        <authorList>
            <person name="Hyun D.-W."/>
            <person name="Bae J.-W."/>
        </authorList>
    </citation>
    <scope>NUCLEOTIDE SEQUENCE [LARGE SCALE GENOMIC DNA]</scope>
    <source>
        <strain evidence="2 3">HDW15B</strain>
    </source>
</reference>
<dbReference type="PROSITE" id="PS50987">
    <property type="entry name" value="HTH_ARSR_2"/>
    <property type="match status" value="1"/>
</dbReference>
<dbReference type="InterPro" id="IPR001845">
    <property type="entry name" value="HTH_ArsR_DNA-bd_dom"/>
</dbReference>
<organism evidence="2 3">
    <name type="scientific">Sphingomonas piscis</name>
    <dbReference type="NCBI Taxonomy" id="2714943"/>
    <lineage>
        <taxon>Bacteria</taxon>
        <taxon>Pseudomonadati</taxon>
        <taxon>Pseudomonadota</taxon>
        <taxon>Alphaproteobacteria</taxon>
        <taxon>Sphingomonadales</taxon>
        <taxon>Sphingomonadaceae</taxon>
        <taxon>Sphingomonas</taxon>
    </lineage>
</organism>
<dbReference type="SMART" id="SM00418">
    <property type="entry name" value="HTH_ARSR"/>
    <property type="match status" value="1"/>
</dbReference>
<proteinExistence type="predicted"/>
<evidence type="ECO:0000313" key="2">
    <source>
        <dbReference type="EMBL" id="QIK77993.1"/>
    </source>
</evidence>
<evidence type="ECO:0000313" key="3">
    <source>
        <dbReference type="Proteomes" id="UP000503222"/>
    </source>
</evidence>
<dbReference type="KEGG" id="spii:G7077_02770"/>
<dbReference type="AlphaFoldDB" id="A0A6G7YMM4"/>
<dbReference type="NCBIfam" id="NF033788">
    <property type="entry name" value="HTH_metalloreg"/>
    <property type="match status" value="1"/>
</dbReference>
<feature type="domain" description="HTH arsR-type" evidence="1">
    <location>
        <begin position="27"/>
        <end position="121"/>
    </location>
</feature>